<proteinExistence type="predicted"/>
<dbReference type="RefSeq" id="WP_185489007.1">
    <property type="nucleotide sequence ID" value="NZ_JAARVC010000007.1"/>
</dbReference>
<dbReference type="EMBL" id="JAARVG010000014">
    <property type="protein sequence ID" value="MBC1794473.1"/>
    <property type="molecule type" value="Genomic_DNA"/>
</dbReference>
<reference evidence="1 2" key="1">
    <citation type="submission" date="2020-03" db="EMBL/GenBank/DDBJ databases">
        <title>Soil Listeria distribution.</title>
        <authorList>
            <person name="Liao J."/>
            <person name="Wiedmann M."/>
        </authorList>
    </citation>
    <scope>NUCLEOTIDE SEQUENCE [LARGE SCALE GENOMIC DNA]</scope>
    <source>
        <strain evidence="1 2">FSL L7-0978</strain>
    </source>
</reference>
<dbReference type="AlphaFoldDB" id="A0A7X1CMP4"/>
<evidence type="ECO:0000313" key="2">
    <source>
        <dbReference type="Proteomes" id="UP000539064"/>
    </source>
</evidence>
<accession>A0A7X1CMP4</accession>
<comment type="caution">
    <text evidence="1">The sequence shown here is derived from an EMBL/GenBank/DDBJ whole genome shotgun (WGS) entry which is preliminary data.</text>
</comment>
<sequence>MISLTHDELQAMNGVIDNKLLFGVTFTNSNENSEERVEIAQKGLAEKGYILDGKLTDKFLIVARLLDEYKKSERYLFINNLRISLEKGPYAKVIELTDKEITISRVPKITVVKKYVEVSEFLKKEQKAQFFPFEEQTITMEAYEEDLDSGEWDNLMVIQKYEKEQLQDMRTYYFNDVQAYCYNFITNKKQERGAKDFRNELLLLLEVEV</sequence>
<gene>
    <name evidence="1" type="ORF">HCA52_13660</name>
</gene>
<evidence type="ECO:0000313" key="1">
    <source>
        <dbReference type="EMBL" id="MBC1794473.1"/>
    </source>
</evidence>
<name>A0A7X1CMP4_9LIST</name>
<dbReference type="InterPro" id="IPR031682">
    <property type="entry name" value="EsaE"/>
</dbReference>
<dbReference type="Pfam" id="PF16887">
    <property type="entry name" value="DUF5081"/>
    <property type="match status" value="1"/>
</dbReference>
<organism evidence="1 2">
    <name type="scientific">Listeria booriae</name>
    <dbReference type="NCBI Taxonomy" id="1552123"/>
    <lineage>
        <taxon>Bacteria</taxon>
        <taxon>Bacillati</taxon>
        <taxon>Bacillota</taxon>
        <taxon>Bacilli</taxon>
        <taxon>Bacillales</taxon>
        <taxon>Listeriaceae</taxon>
        <taxon>Listeria</taxon>
    </lineage>
</organism>
<dbReference type="Proteomes" id="UP000539064">
    <property type="component" value="Unassembled WGS sequence"/>
</dbReference>
<protein>
    <submittedName>
        <fullName evidence="1">DUF5081 family protein</fullName>
    </submittedName>
</protein>